<dbReference type="PANTHER" id="PTHR42812:SF12">
    <property type="entry name" value="BETA-XYLOSIDASE-RELATED"/>
    <property type="match status" value="1"/>
</dbReference>
<dbReference type="RefSeq" id="XP_008720277.1">
    <property type="nucleotide sequence ID" value="XM_008722055.1"/>
</dbReference>
<evidence type="ECO:0000256" key="1">
    <source>
        <dbReference type="ARBA" id="ARBA00009865"/>
    </source>
</evidence>
<dbReference type="InterPro" id="IPR006710">
    <property type="entry name" value="Glyco_hydro_43"/>
</dbReference>
<dbReference type="STRING" id="1220924.W2RQW0"/>
<dbReference type="InterPro" id="IPR013320">
    <property type="entry name" value="ConA-like_dom_sf"/>
</dbReference>
<dbReference type="InterPro" id="IPR023296">
    <property type="entry name" value="Glyco_hydro_beta-prop_sf"/>
</dbReference>
<dbReference type="InterPro" id="IPR051795">
    <property type="entry name" value="Glycosyl_Hydrlase_43"/>
</dbReference>
<dbReference type="EMBL" id="KB822723">
    <property type="protein sequence ID" value="ETN38108.1"/>
    <property type="molecule type" value="Genomic_DNA"/>
</dbReference>
<evidence type="ECO:0000256" key="4">
    <source>
        <dbReference type="RuleBase" id="RU361187"/>
    </source>
</evidence>
<dbReference type="SUPFAM" id="SSF75005">
    <property type="entry name" value="Arabinanase/levansucrase/invertase"/>
    <property type="match status" value="1"/>
</dbReference>
<dbReference type="AlphaFoldDB" id="W2RQW0"/>
<comment type="similarity">
    <text evidence="1 4">Belongs to the glycosyl hydrolase 43 family.</text>
</comment>
<accession>W2RQW0</accession>
<evidence type="ECO:0000313" key="6">
    <source>
        <dbReference type="EMBL" id="ETN38108.1"/>
    </source>
</evidence>
<proteinExistence type="inferred from homology"/>
<dbReference type="Proteomes" id="UP000030752">
    <property type="component" value="Unassembled WGS sequence"/>
</dbReference>
<name>W2RQW0_CYPE1</name>
<dbReference type="VEuPathDB" id="FungiDB:HMPREF1541_07732"/>
<keyword evidence="2 4" id="KW-0378">Hydrolase</keyword>
<dbReference type="InterPro" id="IPR041542">
    <property type="entry name" value="GH43_C2"/>
</dbReference>
<dbReference type="OrthoDB" id="408373at2759"/>
<keyword evidence="3 4" id="KW-0326">Glycosidase</keyword>
<dbReference type="CDD" id="cd18617">
    <property type="entry name" value="GH43_XynB-like"/>
    <property type="match status" value="1"/>
</dbReference>
<organism evidence="6 7">
    <name type="scientific">Cyphellophora europaea (strain CBS 101466)</name>
    <name type="common">Phialophora europaea</name>
    <dbReference type="NCBI Taxonomy" id="1220924"/>
    <lineage>
        <taxon>Eukaryota</taxon>
        <taxon>Fungi</taxon>
        <taxon>Dikarya</taxon>
        <taxon>Ascomycota</taxon>
        <taxon>Pezizomycotina</taxon>
        <taxon>Eurotiomycetes</taxon>
        <taxon>Chaetothyriomycetidae</taxon>
        <taxon>Chaetothyriales</taxon>
        <taxon>Cyphellophoraceae</taxon>
        <taxon>Cyphellophora</taxon>
    </lineage>
</organism>
<dbReference type="Pfam" id="PF04616">
    <property type="entry name" value="Glyco_hydro_43"/>
    <property type="match status" value="1"/>
</dbReference>
<evidence type="ECO:0000256" key="3">
    <source>
        <dbReference type="ARBA" id="ARBA00023295"/>
    </source>
</evidence>
<protein>
    <recommendedName>
        <fullName evidence="5">Beta-xylosidase C-terminal Concanavalin A-like domain-containing protein</fullName>
    </recommendedName>
</protein>
<dbReference type="GO" id="GO:0004553">
    <property type="term" value="F:hydrolase activity, hydrolyzing O-glycosyl compounds"/>
    <property type="evidence" value="ECO:0007669"/>
    <property type="project" value="InterPro"/>
</dbReference>
<evidence type="ECO:0000313" key="7">
    <source>
        <dbReference type="Proteomes" id="UP000030752"/>
    </source>
</evidence>
<dbReference type="HOGENOM" id="CLU_016508_0_0_1"/>
<dbReference type="InParanoid" id="W2RQW0"/>
<dbReference type="Pfam" id="PF17851">
    <property type="entry name" value="GH43_C2"/>
    <property type="match status" value="1"/>
</dbReference>
<sequence>MASPSKAINSTVNPIIPGFAPDPTIIKHMGKYWLVNSTFQFFPGLPVYHSTDLTHWTHAHNAISRPSQLSVLRSSADLITARNPDAPNTKLCFQGGLYAPTLRYHAPSSTFYLLCTNIVRPDRADQTVSEAQNFWITCRDLEVGEWSDPTYFEFEGIDPSIWFEEEEQQEGGKKTRAYVVGSRGPGPGTKINLFEVDLESGKKLSEEKTLWEGERKSYPEGPHIYQEGGWYWLLIAEGGTHEGHCINVARSKELWGPYESNPGNPIVRAVPYGEDVQCTGHMDLVEGEDGQWFGVCLGIRRSGEKGVRMTHGRETFLTRVWWPESEEGWLRAEKVELGVEGKQRDGNCVPKVEKGRDGLDLLWVREPTLGDYVIEGDGVRVKVKSSKGDLSQWEEPVSFVGKRQRLTEARSEVTLRTDGAGKGLKAGLVVYKDEHRFVRIFLDGDKKVKWELLNKAKDLADSKELDHGITGQDLWLQISYDEEKYIFAYKESKGAQWTKVIEMDHAQLSGPDFVGPVIGVFATGEVGQEVKFEDFMVDIE</sequence>
<feature type="domain" description="Beta-xylosidase C-terminal Concanavalin A-like" evidence="5">
    <location>
        <begin position="358"/>
        <end position="533"/>
    </location>
</feature>
<dbReference type="SUPFAM" id="SSF49899">
    <property type="entry name" value="Concanavalin A-like lectins/glucanases"/>
    <property type="match status" value="1"/>
</dbReference>
<dbReference type="eggNOG" id="ENOG502QQH8">
    <property type="taxonomic scope" value="Eukaryota"/>
</dbReference>
<dbReference type="GO" id="GO:0005975">
    <property type="term" value="P:carbohydrate metabolic process"/>
    <property type="evidence" value="ECO:0007669"/>
    <property type="project" value="InterPro"/>
</dbReference>
<dbReference type="Gene3D" id="2.115.10.20">
    <property type="entry name" value="Glycosyl hydrolase domain, family 43"/>
    <property type="match status" value="1"/>
</dbReference>
<dbReference type="PANTHER" id="PTHR42812">
    <property type="entry name" value="BETA-XYLOSIDASE"/>
    <property type="match status" value="1"/>
</dbReference>
<keyword evidence="7" id="KW-1185">Reference proteome</keyword>
<evidence type="ECO:0000256" key="2">
    <source>
        <dbReference type="ARBA" id="ARBA00022801"/>
    </source>
</evidence>
<reference evidence="6 7" key="1">
    <citation type="submission" date="2013-03" db="EMBL/GenBank/DDBJ databases">
        <title>The Genome Sequence of Phialophora europaea CBS 101466.</title>
        <authorList>
            <consortium name="The Broad Institute Genomics Platform"/>
            <person name="Cuomo C."/>
            <person name="de Hoog S."/>
            <person name="Gorbushina A."/>
            <person name="Walker B."/>
            <person name="Young S.K."/>
            <person name="Zeng Q."/>
            <person name="Gargeya S."/>
            <person name="Fitzgerald M."/>
            <person name="Haas B."/>
            <person name="Abouelleil A."/>
            <person name="Allen A.W."/>
            <person name="Alvarado L."/>
            <person name="Arachchi H.M."/>
            <person name="Berlin A.M."/>
            <person name="Chapman S.B."/>
            <person name="Gainer-Dewar J."/>
            <person name="Goldberg J."/>
            <person name="Griggs A."/>
            <person name="Gujja S."/>
            <person name="Hansen M."/>
            <person name="Howarth C."/>
            <person name="Imamovic A."/>
            <person name="Ireland A."/>
            <person name="Larimer J."/>
            <person name="McCowan C."/>
            <person name="Murphy C."/>
            <person name="Pearson M."/>
            <person name="Poon T.W."/>
            <person name="Priest M."/>
            <person name="Roberts A."/>
            <person name="Saif S."/>
            <person name="Shea T."/>
            <person name="Sisk P."/>
            <person name="Sykes S."/>
            <person name="Wortman J."/>
            <person name="Nusbaum C."/>
            <person name="Birren B."/>
        </authorList>
    </citation>
    <scope>NUCLEOTIDE SEQUENCE [LARGE SCALE GENOMIC DNA]</scope>
    <source>
        <strain evidence="6 7">CBS 101466</strain>
    </source>
</reference>
<gene>
    <name evidence="6" type="ORF">HMPREF1541_07732</name>
</gene>
<evidence type="ECO:0000259" key="5">
    <source>
        <dbReference type="Pfam" id="PF17851"/>
    </source>
</evidence>
<dbReference type="Gene3D" id="2.60.120.200">
    <property type="match status" value="1"/>
</dbReference>
<dbReference type="GeneID" id="19975071"/>